<evidence type="ECO:0000313" key="3">
    <source>
        <dbReference type="Proteomes" id="UP000190539"/>
    </source>
</evidence>
<evidence type="ECO:0008006" key="4">
    <source>
        <dbReference type="Google" id="ProtNLM"/>
    </source>
</evidence>
<dbReference type="Proteomes" id="UP000190539">
    <property type="component" value="Unassembled WGS sequence"/>
</dbReference>
<dbReference type="OrthoDB" id="4350193at2"/>
<protein>
    <recommendedName>
        <fullName evidence="4">Lipoprotein</fullName>
    </recommendedName>
</protein>
<evidence type="ECO:0000313" key="2">
    <source>
        <dbReference type="EMBL" id="OON78876.1"/>
    </source>
</evidence>
<reference evidence="2 3" key="1">
    <citation type="submission" date="2017-02" db="EMBL/GenBank/DDBJ databases">
        <title>Draft Genome Sequence of Streptomyces tsukubaensis F601, a Producer of the immunosuppressant tacrolimus FK506.</title>
        <authorList>
            <person name="Zong G."/>
            <person name="Zhong C."/>
            <person name="Fu J."/>
            <person name="Qin R."/>
            <person name="Cao G."/>
        </authorList>
    </citation>
    <scope>NUCLEOTIDE SEQUENCE [LARGE SCALE GENOMIC DNA]</scope>
    <source>
        <strain evidence="2 3">F601</strain>
    </source>
</reference>
<dbReference type="AlphaFoldDB" id="A0A1V4A869"/>
<dbReference type="EMBL" id="MVFC01000011">
    <property type="protein sequence ID" value="OON78876.1"/>
    <property type="molecule type" value="Genomic_DNA"/>
</dbReference>
<comment type="caution">
    <text evidence="2">The sequence shown here is derived from an EMBL/GenBank/DDBJ whole genome shotgun (WGS) entry which is preliminary data.</text>
</comment>
<sequence length="303" mass="31497">MLVHQLRRTGAAVAAVTTVGLMATGCSGVGASADDGQPGDPSEAVHRAAAELVRAGGSRVRTSMQMASGGTRVTITGEGRYDFRRRQGRLKVRLPRDAKGADEHRPITELLTPGALYMKNRGAGVPADKWVRVETGSLSDGNLTTGGVTDPLLAAELLREARDVTYLGIRELDGDRVRYYRGTSDLARAARTASPENKLALAAAAKGFAETAVPFVAYLDDEGRLRKVRHRFSVRNGADAAGGKGADATGGKSADAAGGKGESAGAWHEVAVASTTLLYAFGAPVRVGLPEGGDIYAGRIAGQ</sequence>
<proteinExistence type="predicted"/>
<accession>A0A1V4A869</accession>
<dbReference type="InterPro" id="IPR029046">
    <property type="entry name" value="LolA/LolB/LppX"/>
</dbReference>
<evidence type="ECO:0000256" key="1">
    <source>
        <dbReference type="SAM" id="MobiDB-lite"/>
    </source>
</evidence>
<name>A0A1V4A869_9ACTN</name>
<feature type="compositionally biased region" description="Low complexity" evidence="1">
    <location>
        <begin position="246"/>
        <end position="257"/>
    </location>
</feature>
<gene>
    <name evidence="2" type="ORF">B1H18_16110</name>
</gene>
<dbReference type="Gene3D" id="2.50.20.20">
    <property type="match status" value="1"/>
</dbReference>
<dbReference type="SUPFAM" id="SSF89392">
    <property type="entry name" value="Prokaryotic lipoproteins and lipoprotein localization factors"/>
    <property type="match status" value="1"/>
</dbReference>
<dbReference type="PROSITE" id="PS51257">
    <property type="entry name" value="PROKAR_LIPOPROTEIN"/>
    <property type="match status" value="1"/>
</dbReference>
<organism evidence="2 3">
    <name type="scientific">Streptomyces tsukubensis</name>
    <dbReference type="NCBI Taxonomy" id="83656"/>
    <lineage>
        <taxon>Bacteria</taxon>
        <taxon>Bacillati</taxon>
        <taxon>Actinomycetota</taxon>
        <taxon>Actinomycetes</taxon>
        <taxon>Kitasatosporales</taxon>
        <taxon>Streptomycetaceae</taxon>
        <taxon>Streptomyces</taxon>
    </lineage>
</organism>
<dbReference type="RefSeq" id="WP_077968804.1">
    <property type="nucleotide sequence ID" value="NZ_CP045178.1"/>
</dbReference>
<feature type="region of interest" description="Disordered" evidence="1">
    <location>
        <begin position="238"/>
        <end position="260"/>
    </location>
</feature>
<keyword evidence="3" id="KW-1185">Reference proteome</keyword>